<reference evidence="2" key="1">
    <citation type="submission" date="2024-03" db="EMBL/GenBank/DDBJ databases">
        <title>WGS assembly of Saponaria officinalis var. Norfolk2.</title>
        <authorList>
            <person name="Jenkins J."/>
            <person name="Shu S."/>
            <person name="Grimwood J."/>
            <person name="Barry K."/>
            <person name="Goodstein D."/>
            <person name="Schmutz J."/>
            <person name="Leebens-Mack J."/>
            <person name="Osbourn A."/>
        </authorList>
    </citation>
    <scope>NUCLEOTIDE SEQUENCE [LARGE SCALE GENOMIC DNA]</scope>
    <source>
        <strain evidence="2">JIC</strain>
    </source>
</reference>
<dbReference type="InterPro" id="IPR057212">
    <property type="entry name" value="DUF7890"/>
</dbReference>
<dbReference type="PANTHER" id="PTHR36782">
    <property type="entry name" value="BNAC03G62080D PROTEIN"/>
    <property type="match status" value="1"/>
</dbReference>
<keyword evidence="3" id="KW-1185">Reference proteome</keyword>
<protein>
    <recommendedName>
        <fullName evidence="1">DUF7890 domain-containing protein</fullName>
    </recommendedName>
</protein>
<proteinExistence type="predicted"/>
<dbReference type="AlphaFoldDB" id="A0AAW1H4D7"/>
<feature type="domain" description="DUF7890" evidence="1">
    <location>
        <begin position="90"/>
        <end position="135"/>
    </location>
</feature>
<gene>
    <name evidence="2" type="ORF">RND81_13G058100</name>
</gene>
<evidence type="ECO:0000313" key="3">
    <source>
        <dbReference type="Proteomes" id="UP001443914"/>
    </source>
</evidence>
<accession>A0AAW1H4D7</accession>
<organism evidence="2 3">
    <name type="scientific">Saponaria officinalis</name>
    <name type="common">Common soapwort</name>
    <name type="synonym">Lychnis saponaria</name>
    <dbReference type="NCBI Taxonomy" id="3572"/>
    <lineage>
        <taxon>Eukaryota</taxon>
        <taxon>Viridiplantae</taxon>
        <taxon>Streptophyta</taxon>
        <taxon>Embryophyta</taxon>
        <taxon>Tracheophyta</taxon>
        <taxon>Spermatophyta</taxon>
        <taxon>Magnoliopsida</taxon>
        <taxon>eudicotyledons</taxon>
        <taxon>Gunneridae</taxon>
        <taxon>Pentapetalae</taxon>
        <taxon>Caryophyllales</taxon>
        <taxon>Caryophyllaceae</taxon>
        <taxon>Caryophylleae</taxon>
        <taxon>Saponaria</taxon>
    </lineage>
</organism>
<sequence length="157" mass="18074">MFTKFVLENFLGTFTKKSQTPKYICMDEHKIKNKVSTRKLHKNGKVMDSYYQGHPLEMKQALVQKGEIKGIQKKNENRNKNNKSNNNNNAVRVKVLMTKEEAAKLLAKCKKEGTLEFKDVVNELAKIPAQRVSVVSLKKTTSKEIELDSIFEEEELI</sequence>
<dbReference type="PANTHER" id="PTHR36782:SF1">
    <property type="entry name" value="CALCIUM UNIPORTER PROTEIN"/>
    <property type="match status" value="1"/>
</dbReference>
<comment type="caution">
    <text evidence="2">The sequence shown here is derived from an EMBL/GenBank/DDBJ whole genome shotgun (WGS) entry which is preliminary data.</text>
</comment>
<name>A0AAW1H4D7_SAPOF</name>
<dbReference type="EMBL" id="JBDFQZ010000013">
    <property type="protein sequence ID" value="KAK9668405.1"/>
    <property type="molecule type" value="Genomic_DNA"/>
</dbReference>
<evidence type="ECO:0000259" key="1">
    <source>
        <dbReference type="Pfam" id="PF25418"/>
    </source>
</evidence>
<evidence type="ECO:0000313" key="2">
    <source>
        <dbReference type="EMBL" id="KAK9668405.1"/>
    </source>
</evidence>
<dbReference type="Proteomes" id="UP001443914">
    <property type="component" value="Unassembled WGS sequence"/>
</dbReference>
<dbReference type="Pfam" id="PF25418">
    <property type="entry name" value="DUF7890"/>
    <property type="match status" value="1"/>
</dbReference>